<evidence type="ECO:0000259" key="7">
    <source>
        <dbReference type="Pfam" id="PF01435"/>
    </source>
</evidence>
<comment type="cofactor">
    <cofactor evidence="6">
        <name>Zn(2+)</name>
        <dbReference type="ChEBI" id="CHEBI:29105"/>
    </cofactor>
    <text evidence="6">Binds 1 zinc ion per subunit.</text>
</comment>
<keyword evidence="3 6" id="KW-0378">Hydrolase</keyword>
<dbReference type="EMBL" id="CP119311">
    <property type="protein sequence ID" value="WEK37016.1"/>
    <property type="molecule type" value="Genomic_DNA"/>
</dbReference>
<dbReference type="GO" id="GO:0006508">
    <property type="term" value="P:proteolysis"/>
    <property type="evidence" value="ECO:0007669"/>
    <property type="project" value="UniProtKB-KW"/>
</dbReference>
<evidence type="ECO:0000256" key="4">
    <source>
        <dbReference type="ARBA" id="ARBA00022833"/>
    </source>
</evidence>
<accession>A0AAJ5WRT9</accession>
<sequence>MLPVLSYHRAITSYFQQQPGVWDFFASRQHKEEQLQSFRTDLLKNTYQFDPAVETALYQKVSLAKEKLGLTLPVTIYQDQYNSEVNAAIVYVGGEAHIVFSGKLIAVLTEDELLAIIGHELSHVLLYTQLNGEVEVADRIVTAMANHPGSGAAQYETARLFKLYTELYCDRGAYLVTGHYAPVITALVKLATGLDSVQADSYIKQAEEIFAADQHTRSSGFTHPENFIRARATWAWHTSGNGADRLITEMIEGITGLDQLDLFGQERIQQITWLLVNSWLSVPWMKTVLVEAHTRQFLGNQAPELAVDLPALARRIQSLHPSLQHYLAYVLYDFTVADKQLEDLPMGLAFFLAANLHLEQAFQAAVKKERKLTDKKLAQLKTSSMNALEQRGNPLQFTHH</sequence>
<dbReference type="Proteomes" id="UP001220610">
    <property type="component" value="Chromosome"/>
</dbReference>
<evidence type="ECO:0000256" key="5">
    <source>
        <dbReference type="ARBA" id="ARBA00023049"/>
    </source>
</evidence>
<dbReference type="EC" id="3.4.24.-" evidence="8"/>
<dbReference type="GO" id="GO:0004222">
    <property type="term" value="F:metalloendopeptidase activity"/>
    <property type="evidence" value="ECO:0007669"/>
    <property type="project" value="InterPro"/>
</dbReference>
<gene>
    <name evidence="8" type="ORF">P0Y53_05835</name>
</gene>
<evidence type="ECO:0000313" key="9">
    <source>
        <dbReference type="Proteomes" id="UP001220610"/>
    </source>
</evidence>
<evidence type="ECO:0000256" key="3">
    <source>
        <dbReference type="ARBA" id="ARBA00022801"/>
    </source>
</evidence>
<dbReference type="GO" id="GO:0046872">
    <property type="term" value="F:metal ion binding"/>
    <property type="evidence" value="ECO:0007669"/>
    <property type="project" value="UniProtKB-KW"/>
</dbReference>
<evidence type="ECO:0000256" key="6">
    <source>
        <dbReference type="RuleBase" id="RU003983"/>
    </source>
</evidence>
<evidence type="ECO:0000256" key="2">
    <source>
        <dbReference type="ARBA" id="ARBA00022723"/>
    </source>
</evidence>
<proteinExistence type="inferred from homology"/>
<organism evidence="8 9">
    <name type="scientific">Candidatus Pseudobacter hemicellulosilyticus</name>
    <dbReference type="NCBI Taxonomy" id="3121375"/>
    <lineage>
        <taxon>Bacteria</taxon>
        <taxon>Pseudomonadati</taxon>
        <taxon>Bacteroidota</taxon>
        <taxon>Chitinophagia</taxon>
        <taxon>Chitinophagales</taxon>
        <taxon>Chitinophagaceae</taxon>
        <taxon>Pseudobacter</taxon>
    </lineage>
</organism>
<evidence type="ECO:0000256" key="1">
    <source>
        <dbReference type="ARBA" id="ARBA00022670"/>
    </source>
</evidence>
<evidence type="ECO:0000313" key="8">
    <source>
        <dbReference type="EMBL" id="WEK37016.1"/>
    </source>
</evidence>
<reference evidence="8" key="1">
    <citation type="submission" date="2023-03" db="EMBL/GenBank/DDBJ databases">
        <title>Andean soil-derived lignocellulolytic bacterial consortium as a source of novel taxa and putative plastic-active enzymes.</title>
        <authorList>
            <person name="Diaz-Garcia L."/>
            <person name="Chuvochina M."/>
            <person name="Feuerriegel G."/>
            <person name="Bunk B."/>
            <person name="Sproer C."/>
            <person name="Streit W.R."/>
            <person name="Rodriguez L.M."/>
            <person name="Overmann J."/>
            <person name="Jimenez D.J."/>
        </authorList>
    </citation>
    <scope>NUCLEOTIDE SEQUENCE</scope>
    <source>
        <strain evidence="8">MAG 7</strain>
    </source>
</reference>
<dbReference type="InterPro" id="IPR001915">
    <property type="entry name" value="Peptidase_M48"/>
</dbReference>
<keyword evidence="1 6" id="KW-0645">Protease</keyword>
<feature type="domain" description="Peptidase M48" evidence="7">
    <location>
        <begin position="66"/>
        <end position="126"/>
    </location>
</feature>
<dbReference type="Gene3D" id="3.30.2010.10">
    <property type="entry name" value="Metalloproteases ('zincins'), catalytic domain"/>
    <property type="match status" value="1"/>
</dbReference>
<keyword evidence="2" id="KW-0479">Metal-binding</keyword>
<comment type="similarity">
    <text evidence="6">Belongs to the peptidase M48 family.</text>
</comment>
<dbReference type="AlphaFoldDB" id="A0AAJ5WRT9"/>
<name>A0AAJ5WRT9_9BACT</name>
<protein>
    <submittedName>
        <fullName evidence="8">M48 family metalloprotease</fullName>
        <ecNumber evidence="8">3.4.24.-</ecNumber>
    </submittedName>
</protein>
<dbReference type="Pfam" id="PF01435">
    <property type="entry name" value="Peptidase_M48"/>
    <property type="match status" value="1"/>
</dbReference>
<keyword evidence="4 6" id="KW-0862">Zinc</keyword>
<keyword evidence="5 6" id="KW-0482">Metalloprotease</keyword>